<feature type="domain" description="Virulence factor membrane-bound polymerase C-terminal" evidence="7">
    <location>
        <begin position="376"/>
        <end position="546"/>
    </location>
</feature>
<feature type="transmembrane region" description="Helical" evidence="5">
    <location>
        <begin position="342"/>
        <end position="366"/>
    </location>
</feature>
<dbReference type="AlphaFoldDB" id="A0AAD2C7K1"/>
<evidence type="ECO:0000313" key="12">
    <source>
        <dbReference type="Proteomes" id="UP001190491"/>
    </source>
</evidence>
<dbReference type="PANTHER" id="PTHR37422">
    <property type="entry name" value="TEICHURONIC ACID BIOSYNTHESIS PROTEIN TUAE"/>
    <property type="match status" value="1"/>
</dbReference>
<proteinExistence type="predicted"/>
<feature type="domain" description="O-antigen ligase-related" evidence="6">
    <location>
        <begin position="203"/>
        <end position="354"/>
    </location>
</feature>
<dbReference type="InterPro" id="IPR051533">
    <property type="entry name" value="WaaL-like"/>
</dbReference>
<dbReference type="Proteomes" id="UP001190491">
    <property type="component" value="Unassembled WGS sequence"/>
</dbReference>
<accession>A0AAD2C7K1</accession>
<dbReference type="InterPro" id="IPR007016">
    <property type="entry name" value="O-antigen_ligase-rel_domated"/>
</dbReference>
<feature type="transmembrane region" description="Helical" evidence="5">
    <location>
        <begin position="424"/>
        <end position="442"/>
    </location>
</feature>
<keyword evidence="3 5" id="KW-1133">Transmembrane helix</keyword>
<name>A0AAD2C7K1_9RALS</name>
<feature type="domain" description="Protein glycosylation ligase" evidence="8">
    <location>
        <begin position="164"/>
        <end position="183"/>
    </location>
</feature>
<evidence type="ECO:0000259" key="6">
    <source>
        <dbReference type="Pfam" id="PF04932"/>
    </source>
</evidence>
<dbReference type="EMBL" id="CAUDKO010000005">
    <property type="protein sequence ID" value="CAJ0872956.1"/>
    <property type="molecule type" value="Genomic_DNA"/>
</dbReference>
<feature type="transmembrane region" description="Helical" evidence="5">
    <location>
        <begin position="247"/>
        <end position="265"/>
    </location>
</feature>
<evidence type="ECO:0000313" key="11">
    <source>
        <dbReference type="Proteomes" id="UP001189792"/>
    </source>
</evidence>
<evidence type="ECO:0000256" key="1">
    <source>
        <dbReference type="ARBA" id="ARBA00004141"/>
    </source>
</evidence>
<dbReference type="EMBL" id="CAUDLI010000005">
    <property type="protein sequence ID" value="CAJ0883984.1"/>
    <property type="molecule type" value="Genomic_DNA"/>
</dbReference>
<evidence type="ECO:0000313" key="9">
    <source>
        <dbReference type="EMBL" id="CAJ0872956.1"/>
    </source>
</evidence>
<dbReference type="InterPro" id="IPR031726">
    <property type="entry name" value="PglL_A"/>
</dbReference>
<dbReference type="Pfam" id="PF04932">
    <property type="entry name" value="Wzy_C"/>
    <property type="match status" value="1"/>
</dbReference>
<evidence type="ECO:0000256" key="4">
    <source>
        <dbReference type="ARBA" id="ARBA00023136"/>
    </source>
</evidence>
<dbReference type="RefSeq" id="WP_206272749.1">
    <property type="nucleotide sequence ID" value="NZ_CAUDKO010000005.1"/>
</dbReference>
<dbReference type="Proteomes" id="UP001189792">
    <property type="component" value="Unassembled WGS sequence"/>
</dbReference>
<evidence type="ECO:0008006" key="13">
    <source>
        <dbReference type="Google" id="ProtNLM"/>
    </source>
</evidence>
<feature type="transmembrane region" description="Helical" evidence="5">
    <location>
        <begin position="173"/>
        <end position="191"/>
    </location>
</feature>
<feature type="transmembrane region" description="Helical" evidence="5">
    <location>
        <begin position="219"/>
        <end position="235"/>
    </location>
</feature>
<evidence type="ECO:0000259" key="7">
    <source>
        <dbReference type="Pfam" id="PF11846"/>
    </source>
</evidence>
<evidence type="ECO:0000259" key="8">
    <source>
        <dbReference type="Pfam" id="PF15864"/>
    </source>
</evidence>
<evidence type="ECO:0000256" key="2">
    <source>
        <dbReference type="ARBA" id="ARBA00022692"/>
    </source>
</evidence>
<keyword evidence="4 5" id="KW-0472">Membrane</keyword>
<feature type="transmembrane region" description="Helical" evidence="5">
    <location>
        <begin position="198"/>
        <end position="213"/>
    </location>
</feature>
<gene>
    <name evidence="10" type="ORF">R77564_02897</name>
    <name evidence="9" type="ORF">R77567_02612</name>
</gene>
<evidence type="ECO:0000313" key="10">
    <source>
        <dbReference type="EMBL" id="CAJ0883984.1"/>
    </source>
</evidence>
<comment type="caution">
    <text evidence="9">The sequence shown here is derived from an EMBL/GenBank/DDBJ whole genome shotgun (WGS) entry which is preliminary data.</text>
</comment>
<dbReference type="GO" id="GO:0016020">
    <property type="term" value="C:membrane"/>
    <property type="evidence" value="ECO:0007669"/>
    <property type="project" value="UniProtKB-SubCell"/>
</dbReference>
<organism evidence="9 12">
    <name type="scientific">Ralstonia flatus</name>
    <dbReference type="NCBI Taxonomy" id="3058601"/>
    <lineage>
        <taxon>Bacteria</taxon>
        <taxon>Pseudomonadati</taxon>
        <taxon>Pseudomonadota</taxon>
        <taxon>Betaproteobacteria</taxon>
        <taxon>Burkholderiales</taxon>
        <taxon>Burkholderiaceae</taxon>
        <taxon>Ralstonia</taxon>
    </lineage>
</organism>
<reference evidence="9 11" key="1">
    <citation type="submission" date="2023-07" db="EMBL/GenBank/DDBJ databases">
        <authorList>
            <person name="Peeters C."/>
        </authorList>
    </citation>
    <scope>NUCLEOTIDE SEQUENCE</scope>
    <source>
        <strain evidence="10 11">LMG 32965</strain>
        <strain evidence="9">R-77567</strain>
    </source>
</reference>
<feature type="transmembrane region" description="Helical" evidence="5">
    <location>
        <begin position="373"/>
        <end position="390"/>
    </location>
</feature>
<protein>
    <recommendedName>
        <fullName evidence="13">Polymerase</fullName>
    </recommendedName>
</protein>
<dbReference type="Pfam" id="PF11846">
    <property type="entry name" value="Wzy_C_2"/>
    <property type="match status" value="1"/>
</dbReference>
<feature type="transmembrane region" description="Helical" evidence="5">
    <location>
        <begin position="36"/>
        <end position="54"/>
    </location>
</feature>
<dbReference type="Pfam" id="PF15864">
    <property type="entry name" value="PglL_A"/>
    <property type="match status" value="1"/>
</dbReference>
<keyword evidence="2 5" id="KW-0812">Transmembrane</keyword>
<dbReference type="PROSITE" id="PS51257">
    <property type="entry name" value="PROKAR_LIPOPROTEIN"/>
    <property type="match status" value="1"/>
</dbReference>
<evidence type="ECO:0000256" key="5">
    <source>
        <dbReference type="SAM" id="Phobius"/>
    </source>
</evidence>
<feature type="transmembrane region" description="Helical" evidence="5">
    <location>
        <begin position="90"/>
        <end position="110"/>
    </location>
</feature>
<dbReference type="PANTHER" id="PTHR37422:SF13">
    <property type="entry name" value="LIPOPOLYSACCHARIDE BIOSYNTHESIS PROTEIN PA4999-RELATED"/>
    <property type="match status" value="1"/>
</dbReference>
<feature type="transmembrane region" description="Helical" evidence="5">
    <location>
        <begin position="66"/>
        <end position="84"/>
    </location>
</feature>
<comment type="subcellular location">
    <subcellularLocation>
        <location evidence="1">Membrane</location>
        <topology evidence="1">Multi-pass membrane protein</topology>
    </subcellularLocation>
</comment>
<keyword evidence="11" id="KW-1185">Reference proteome</keyword>
<evidence type="ECO:0000256" key="3">
    <source>
        <dbReference type="ARBA" id="ARBA00022989"/>
    </source>
</evidence>
<sequence>MPRSKFLLLLVWFAAAGCWVIPFLVARHTYPIPTFYSEFVAACCWILLALNTLGFSWKSKEGLPRIALAPIALSLVLLVQLVVATPLNPFFSFVACVFLLAAAVACGLGARCRAVPGVLEAIAGGLILGGLATFAIELIHLFRVSGLPEAIFGMAPEGAARRMWGNLNQPNHVASYLSCSIAACLFFQHGARSLGRRSFLSVLIFIFLFGMALTVSRMAWLHVIAIGAFAGWYRASSKFGHRRWLSLVLPAVTLAIAYQLCNWLMDYGNVIFQWGLPTSLGERMQQGAGLRPLLWNHAWHMFLSHPWLGAGWGDYAWNQYVQTDLLGHVEMSLNAHNIVLDLLAKVGVAGLLAVVLPAVGLIRLVWKSKMAPGPAFLWSLVAVLGIHAMLEYPLHYLYFLLPFSFVLGYLDTRAMRFPSPSMAWVLSGVVVVCASALLPRMWADYSSVERLYYAPQGLSKELPIYQQSGQMLLVPYATLAIAINSVITPEMAPVMAALERQATQFYPGAGTSQRYALALAMQGKTAEAVVQVRRFHNQYWIDYASQSSVLTQACSRNVDHLKAFCTQLRAEGLLVGAN</sequence>
<dbReference type="InterPro" id="IPR021797">
    <property type="entry name" value="Wzy_C_2"/>
</dbReference>
<feature type="transmembrane region" description="Helical" evidence="5">
    <location>
        <begin position="122"/>
        <end position="142"/>
    </location>
</feature>